<dbReference type="Pfam" id="PF06864">
    <property type="entry name" value="PAP_PilO"/>
    <property type="match status" value="1"/>
</dbReference>
<dbReference type="InterPro" id="IPR009663">
    <property type="entry name" value="PAP_PilO"/>
</dbReference>
<gene>
    <name evidence="1" type="ORF">O164_02510</name>
</gene>
<accession>V7DFJ1</accession>
<reference evidence="1 2" key="1">
    <citation type="submission" date="2013-10" db="EMBL/GenBank/DDBJ databases">
        <title>Whole Genome Shotgun Sequence of Pseudomonas taiwanensis SJ9.</title>
        <authorList>
            <person name="Hong S.-J."/>
            <person name="Shin J.-H."/>
        </authorList>
    </citation>
    <scope>NUCLEOTIDE SEQUENCE [LARGE SCALE GENOMIC DNA]</scope>
    <source>
        <strain evidence="1 2">SJ9</strain>
    </source>
</reference>
<evidence type="ECO:0000313" key="2">
    <source>
        <dbReference type="Proteomes" id="UP000018511"/>
    </source>
</evidence>
<dbReference type="AlphaFoldDB" id="V7DFJ1"/>
<proteinExistence type="predicted"/>
<dbReference type="PATRIC" id="fig|1388762.3.peg.500"/>
<dbReference type="EMBL" id="AXUP01000017">
    <property type="protein sequence ID" value="ESW41034.1"/>
    <property type="molecule type" value="Genomic_DNA"/>
</dbReference>
<comment type="caution">
    <text evidence="1">The sequence shown here is derived from an EMBL/GenBank/DDBJ whole genome shotgun (WGS) entry which is preliminary data.</text>
</comment>
<organism evidence="1 2">
    <name type="scientific">Pseudomonas taiwanensis SJ9</name>
    <dbReference type="NCBI Taxonomy" id="1388762"/>
    <lineage>
        <taxon>Bacteria</taxon>
        <taxon>Pseudomonadati</taxon>
        <taxon>Pseudomonadota</taxon>
        <taxon>Gammaproteobacteria</taxon>
        <taxon>Pseudomonadales</taxon>
        <taxon>Pseudomonadaceae</taxon>
        <taxon>Pseudomonas</taxon>
    </lineage>
</organism>
<dbReference type="Proteomes" id="UP000018511">
    <property type="component" value="Unassembled WGS sequence"/>
</dbReference>
<sequence length="445" mass="49115">MPTMSTETQSPRISRVQILHHRGRAFVTGLRWHPLGSVTGHMKEARQFGKENKLDIVTIRRNPRIIQAGFVARTDGVTKGMYSLASTLAGQLGESWIAAWRVSPDEDRYALVAVYKGGIIPGCDVIGSEVEIRRRVAQQRSRGIEFEEWYLPTEFDMGGKPLDVDELLQPSKLKREYRLRPLVFGLSRAELSQLAIAGIVVTAGLIGWSQWSAYQDQVELEKRLAAEQKRLEELARLERESGSTQPAQALEHPWAKRPSVGDFVDGCSKVIYWLPPSIDGWLYADAVCDGSQVLTTYNRTGNSTAADLISATNGVFSGPPAFFNQGNSATLPYAISLPAAGDEPLLNVAEATANLTSSLHRFSQEPTLTEVPVAVPQEPALPGQPAPPPPPPPEWRQFELKYSTGVLPHDSLTDAPVQGLRLREIKAEYQANHLMWTVTGDLYAK</sequence>
<protein>
    <submittedName>
        <fullName evidence="1">Pilus biosynthesis protein PilO</fullName>
    </submittedName>
</protein>
<name>V7DFJ1_9PSED</name>
<evidence type="ECO:0000313" key="1">
    <source>
        <dbReference type="EMBL" id="ESW41034.1"/>
    </source>
</evidence>